<dbReference type="BioCyc" id="TSAC1094508:GLMA-2471-MONOMER"/>
<gene>
    <name evidence="1" type="ordered locus">Tsac_2441</name>
</gene>
<protein>
    <submittedName>
        <fullName evidence="1">Uncharacterized protein</fullName>
    </submittedName>
</protein>
<reference evidence="1 2" key="1">
    <citation type="journal article" date="2014" name="Appl. Environ. Microbiol.">
        <title>Profile of Secreted Hydrolases, Associated Proteins, and SlpA in Thermoanaerobacterium saccharolyticum during the Degradation of Hemicellulose.</title>
        <authorList>
            <person name="Currie D.H."/>
            <person name="Guss A.M."/>
            <person name="Herring C.D."/>
            <person name="Giannone R.J."/>
            <person name="Johnson C.M."/>
            <person name="Lankford P.K."/>
            <person name="Brown S.D."/>
            <person name="Hettich R.L."/>
            <person name="Lynd L.R."/>
        </authorList>
    </citation>
    <scope>NUCLEOTIDE SEQUENCE [LARGE SCALE GENOMIC DNA]</scope>
    <source>
        <strain evidence="2">DSM 8691 / JW/SL-YS485</strain>
    </source>
</reference>
<organism evidence="1 2">
    <name type="scientific">Thermoanaerobacterium saccharolyticum (strain DSM 8691 / JW/SL-YS485)</name>
    <dbReference type="NCBI Taxonomy" id="1094508"/>
    <lineage>
        <taxon>Bacteria</taxon>
        <taxon>Bacillati</taxon>
        <taxon>Bacillota</taxon>
        <taxon>Clostridia</taxon>
        <taxon>Thermoanaerobacterales</taxon>
        <taxon>Thermoanaerobacteraceae</taxon>
        <taxon>Thermoanaerobacterium</taxon>
    </lineage>
</organism>
<dbReference type="PATRIC" id="fig|1094508.3.peg.2476"/>
<dbReference type="EMBL" id="CP003184">
    <property type="protein sequence ID" value="AFK87439.1"/>
    <property type="molecule type" value="Genomic_DNA"/>
</dbReference>
<sequence>MENKESSTRRLHNKNAIKRLYEIIDIFCLSDCLKDEFEAAAEEEDINTIDDLVEYFEQELRYWSDN</sequence>
<dbReference type="AlphaFoldDB" id="I3VY44"/>
<dbReference type="Proteomes" id="UP000006178">
    <property type="component" value="Chromosome"/>
</dbReference>
<evidence type="ECO:0000313" key="1">
    <source>
        <dbReference type="EMBL" id="AFK87439.1"/>
    </source>
</evidence>
<accession>I3VY44</accession>
<name>I3VY44_THESW</name>
<dbReference type="KEGG" id="tsh:Tsac_2441"/>
<proteinExistence type="predicted"/>
<dbReference type="STRING" id="1094508.Tsac_2441"/>
<dbReference type="RefSeq" id="WP_014759275.1">
    <property type="nucleotide sequence ID" value="NC_017992.1"/>
</dbReference>
<evidence type="ECO:0000313" key="2">
    <source>
        <dbReference type="Proteomes" id="UP000006178"/>
    </source>
</evidence>
<keyword evidence="2" id="KW-1185">Reference proteome</keyword>